<feature type="transmembrane region" description="Helical" evidence="8">
    <location>
        <begin position="237"/>
        <end position="256"/>
    </location>
</feature>
<dbReference type="AlphaFoldDB" id="A0A8C6KQI4"/>
<evidence type="ECO:0000256" key="7">
    <source>
        <dbReference type="ARBA" id="ARBA00023180"/>
    </source>
</evidence>
<dbReference type="Proteomes" id="UP000822369">
    <property type="component" value="Chromosome 3"/>
</dbReference>
<evidence type="ECO:0000256" key="4">
    <source>
        <dbReference type="ARBA" id="ARBA00022989"/>
    </source>
</evidence>
<reference evidence="12" key="1">
    <citation type="submission" date="2014-08" db="EMBL/GenBank/DDBJ databases">
        <authorList>
            <person name="Senf B."/>
            <person name="Petzold A."/>
            <person name="Downie B.R."/>
            <person name="Koch P."/>
            <person name="Platzer M."/>
        </authorList>
    </citation>
    <scope>NUCLEOTIDE SEQUENCE [LARGE SCALE GENOMIC DNA]</scope>
    <source>
        <strain evidence="12">GRZ</strain>
    </source>
</reference>
<comment type="subcellular location">
    <subcellularLocation>
        <location evidence="1">Membrane</location>
        <topology evidence="1">Single-pass type I membrane protein</topology>
    </subcellularLocation>
</comment>
<dbReference type="RefSeq" id="XP_015805223.3">
    <property type="nucleotide sequence ID" value="XM_015949737.3"/>
</dbReference>
<dbReference type="OrthoDB" id="8939865at2759"/>
<reference evidence="12" key="3">
    <citation type="submission" date="2025-05" db="UniProtKB">
        <authorList>
            <consortium name="Ensembl"/>
        </authorList>
    </citation>
    <scope>IDENTIFICATION</scope>
</reference>
<dbReference type="CDD" id="cd00063">
    <property type="entry name" value="FN3"/>
    <property type="match status" value="1"/>
</dbReference>
<sequence>MAPKLLFLLLLWPLTLFNAVASLCKVTCSTDYIKTLNCSCSGSVPTLPVLLDVICRDEDEHFRGSCTVTPPQSWCTIVNEDLNEVTTIGTNCTTTVGHLGSDASVDGPESTVWVLSDMVKPEAPVNVKVTNDGDFYNITWSKNNLFHELVYKVRIRTAAHTEKVQRDLFPVDEEYLLIDLRKLQPDVVYTVDVQAQMSPGFYLKGPWSEWSSGVEWRSVRVSANETRETSIRINVTWLYVSMPILLVLTLLLVGYLQKPCWQKKLRMITYIPRPNEYFKPLYHNHEGNFKEWVKPVFTEFDCLMINTSMLMGEKPDSLLHWNIEKQSYDVDEMKEGGAFLHVLQASGNLLQDSSGSQSTGNSTGRISIQTVTLSGGEVASQSSLESYQDGESFGSFAEADREHAGYDLEDLSVSRRNRQSGFSLQRENQIANDLLMENINYEEVQFNEAERASLDSFESNEQSEDGYPRVDLDTIDSGYGECSSPGALDSNQAQQMDSFQQHKNSSYVKQWMICSTIQEDPSNVSDETQEP</sequence>
<evidence type="ECO:0000256" key="8">
    <source>
        <dbReference type="SAM" id="Phobius"/>
    </source>
</evidence>
<feature type="chain" id="PRO_5044681243" evidence="9">
    <location>
        <begin position="23"/>
        <end position="531"/>
    </location>
</feature>
<keyword evidence="4 8" id="KW-1133">Transmembrane helix</keyword>
<keyword evidence="13" id="KW-1185">Reference proteome</keyword>
<dbReference type="InterPro" id="IPR003961">
    <property type="entry name" value="FN3_dom"/>
</dbReference>
<name>A0A8C6KQI4_NOTFU</name>
<keyword evidence="6 11" id="KW-0675">Receptor</keyword>
<evidence type="ECO:0000313" key="12">
    <source>
        <dbReference type="Ensembl" id="ENSNFUP00015009559.1"/>
    </source>
</evidence>
<evidence type="ECO:0000256" key="1">
    <source>
        <dbReference type="ARBA" id="ARBA00004479"/>
    </source>
</evidence>
<evidence type="ECO:0000313" key="13">
    <source>
        <dbReference type="Proteomes" id="UP000694548"/>
    </source>
</evidence>
<dbReference type="Gene3D" id="2.60.40.10">
    <property type="entry name" value="Immunoglobulins"/>
    <property type="match status" value="1"/>
</dbReference>
<proteinExistence type="predicted"/>
<keyword evidence="7" id="KW-0325">Glycoprotein</keyword>
<evidence type="ECO:0000313" key="11">
    <source>
        <dbReference type="EMBL" id="KAF7226555.1"/>
    </source>
</evidence>
<dbReference type="OMA" id="PQHENQI"/>
<dbReference type="GeneID" id="107379138"/>
<dbReference type="GeneTree" id="ENSGT00510000049239"/>
<dbReference type="SUPFAM" id="SSF49265">
    <property type="entry name" value="Fibronectin type III"/>
    <property type="match status" value="1"/>
</dbReference>
<keyword evidence="3 9" id="KW-0732">Signal</keyword>
<dbReference type="Proteomes" id="UP000694548">
    <property type="component" value="Chromosome sgr05"/>
</dbReference>
<keyword evidence="2 8" id="KW-0812">Transmembrane</keyword>
<dbReference type="PANTHER" id="PTHR23037">
    <property type="entry name" value="CYTOKINE RECEPTOR"/>
    <property type="match status" value="1"/>
</dbReference>
<evidence type="ECO:0000256" key="2">
    <source>
        <dbReference type="ARBA" id="ARBA00022692"/>
    </source>
</evidence>
<dbReference type="EMBL" id="JAAVVJ010000003">
    <property type="protein sequence ID" value="KAF7226555.1"/>
    <property type="molecule type" value="Genomic_DNA"/>
</dbReference>
<gene>
    <name evidence="12" type="primary">il21r.1</name>
    <name evidence="11" type="ORF">G4P62_005424</name>
</gene>
<accession>A0A8C6KQI4</accession>
<keyword evidence="5 8" id="KW-0472">Membrane</keyword>
<dbReference type="Ensembl" id="ENSNFUT00015010043.1">
    <property type="protein sequence ID" value="ENSNFUP00015009559.1"/>
    <property type="gene ID" value="ENSNFUG00015004646.1"/>
</dbReference>
<evidence type="ECO:0000256" key="9">
    <source>
        <dbReference type="SAM" id="SignalP"/>
    </source>
</evidence>
<evidence type="ECO:0000259" key="10">
    <source>
        <dbReference type="PROSITE" id="PS50853"/>
    </source>
</evidence>
<dbReference type="GO" id="GO:0009897">
    <property type="term" value="C:external side of plasma membrane"/>
    <property type="evidence" value="ECO:0007669"/>
    <property type="project" value="TreeGrafter"/>
</dbReference>
<evidence type="ECO:0000256" key="5">
    <source>
        <dbReference type="ARBA" id="ARBA00023136"/>
    </source>
</evidence>
<dbReference type="KEGG" id="nfu:107379138"/>
<protein>
    <submittedName>
        <fullName evidence="11 12">Interleukin-21 receptor-like</fullName>
    </submittedName>
</protein>
<feature type="domain" description="Fibronectin type-III" evidence="10">
    <location>
        <begin position="120"/>
        <end position="218"/>
    </location>
</feature>
<dbReference type="PANTHER" id="PTHR23037:SF7">
    <property type="entry name" value="INTERLEUKIN-21 RECEPTOR"/>
    <property type="match status" value="1"/>
</dbReference>
<feature type="signal peptide" evidence="9">
    <location>
        <begin position="1"/>
        <end position="22"/>
    </location>
</feature>
<dbReference type="InterPro" id="IPR036116">
    <property type="entry name" value="FN3_sf"/>
</dbReference>
<dbReference type="PROSITE" id="PS50853">
    <property type="entry name" value="FN3"/>
    <property type="match status" value="1"/>
</dbReference>
<dbReference type="InterPro" id="IPR013783">
    <property type="entry name" value="Ig-like_fold"/>
</dbReference>
<organism evidence="12 13">
    <name type="scientific">Nothobranchius furzeri</name>
    <name type="common">Turquoise killifish</name>
    <dbReference type="NCBI Taxonomy" id="105023"/>
    <lineage>
        <taxon>Eukaryota</taxon>
        <taxon>Metazoa</taxon>
        <taxon>Chordata</taxon>
        <taxon>Craniata</taxon>
        <taxon>Vertebrata</taxon>
        <taxon>Euteleostomi</taxon>
        <taxon>Actinopterygii</taxon>
        <taxon>Neopterygii</taxon>
        <taxon>Teleostei</taxon>
        <taxon>Neoteleostei</taxon>
        <taxon>Acanthomorphata</taxon>
        <taxon>Ovalentaria</taxon>
        <taxon>Atherinomorphae</taxon>
        <taxon>Cyprinodontiformes</taxon>
        <taxon>Nothobranchiidae</taxon>
        <taxon>Nothobranchius</taxon>
    </lineage>
</organism>
<dbReference type="GO" id="GO:0004896">
    <property type="term" value="F:cytokine receptor activity"/>
    <property type="evidence" value="ECO:0007669"/>
    <property type="project" value="TreeGrafter"/>
</dbReference>
<evidence type="ECO:0000256" key="3">
    <source>
        <dbReference type="ARBA" id="ARBA00022729"/>
    </source>
</evidence>
<reference evidence="11" key="2">
    <citation type="submission" date="2020-03" db="EMBL/GenBank/DDBJ databases">
        <title>Intra-Species Differences in Population Size shape Life History and Genome Evolution.</title>
        <authorList>
            <person name="Willemsen D."/>
            <person name="Cui R."/>
            <person name="Valenzano D.R."/>
        </authorList>
    </citation>
    <scope>NUCLEOTIDE SEQUENCE</scope>
    <source>
        <strain evidence="11">GRZ</strain>
        <tissue evidence="11">Whole</tissue>
    </source>
</reference>
<evidence type="ECO:0000256" key="6">
    <source>
        <dbReference type="ARBA" id="ARBA00023170"/>
    </source>
</evidence>